<dbReference type="EMBL" id="GFPF01001781">
    <property type="protein sequence ID" value="MAA12927.1"/>
    <property type="molecule type" value="Transcribed_RNA"/>
</dbReference>
<reference evidence="1" key="1">
    <citation type="journal article" date="2017" name="Parasit. Vectors">
        <title>Sialotranscriptomics of Rhipicephalus zambeziensis reveals intricate expression profiles of secretory proteins and suggests tight temporal transcriptional regulation during blood-feeding.</title>
        <authorList>
            <person name="de Castro M.H."/>
            <person name="de Klerk D."/>
            <person name="Pienaar R."/>
            <person name="Rees D.J.G."/>
            <person name="Mans B.J."/>
        </authorList>
    </citation>
    <scope>NUCLEOTIDE SEQUENCE</scope>
    <source>
        <tissue evidence="1">Salivary glands</tissue>
    </source>
</reference>
<protein>
    <submittedName>
        <fullName evidence="1">Uncharacterized protein</fullName>
    </submittedName>
</protein>
<accession>A0A224Y5U4</accession>
<organism evidence="1">
    <name type="scientific">Rhipicephalus zambeziensis</name>
    <dbReference type="NCBI Taxonomy" id="60191"/>
    <lineage>
        <taxon>Eukaryota</taxon>
        <taxon>Metazoa</taxon>
        <taxon>Ecdysozoa</taxon>
        <taxon>Arthropoda</taxon>
        <taxon>Chelicerata</taxon>
        <taxon>Arachnida</taxon>
        <taxon>Acari</taxon>
        <taxon>Parasitiformes</taxon>
        <taxon>Ixodida</taxon>
        <taxon>Ixodoidea</taxon>
        <taxon>Ixodidae</taxon>
        <taxon>Rhipicephalinae</taxon>
        <taxon>Rhipicephalus</taxon>
        <taxon>Rhipicephalus</taxon>
    </lineage>
</organism>
<proteinExistence type="predicted"/>
<name>A0A224Y5U4_9ACAR</name>
<dbReference type="AlphaFoldDB" id="A0A224Y5U4"/>
<sequence>MQTTAKRGLLSTQRLAFITNKCKVNLFFFLKARQVIVPSVTMEDTNNKNASFLLSLCNDRAAVSMKIFPQNLQQKTYAGVFIVMLC</sequence>
<evidence type="ECO:0000313" key="1">
    <source>
        <dbReference type="EMBL" id="MAA12927.1"/>
    </source>
</evidence>